<dbReference type="OrthoDB" id="7195851at2"/>
<dbReference type="STRING" id="1317121.ATO11_15500"/>
<proteinExistence type="predicted"/>
<gene>
    <name evidence="2" type="ORF">ATO11_15500</name>
</gene>
<dbReference type="EMBL" id="AQQZ01000007">
    <property type="protein sequence ID" value="KNG92865.1"/>
    <property type="molecule type" value="Genomic_DNA"/>
</dbReference>
<dbReference type="RefSeq" id="WP_050531815.1">
    <property type="nucleotide sequence ID" value="NZ_AQQZ01000007.1"/>
</dbReference>
<feature type="chain" id="PRO_5005553714" evidence="1">
    <location>
        <begin position="21"/>
        <end position="298"/>
    </location>
</feature>
<keyword evidence="3" id="KW-1185">Reference proteome</keyword>
<sequence length="298" mass="31434">MSLRKALLGLLLVWSTDAAALTCEPEIDAYLGAADSAKARASLDLMACLAQEHHYNTFGAYYRAPAGTKAIFQLALSNPPSLNATNTGVLAMARQVTPKKSCPSPTAILGAARAAQEDCICGTGKSTTGQPATAKMEPLKLFLTVPVDALGALPLADVGRMQNLIDTRLQDFREPYSTQRNLGVLLGQTEWIKIDQAAPAGSDVINDILDGGLATWPTDSVLGNWQNAVPDLAATTNLLSGVRASDGTCFCAIGRATTGPTDPLKDIANDIRHIFERNGMPATDIGVTLRLETLEAGQ</sequence>
<accession>A0A0L1JM81</accession>
<name>A0A0L1JM81_9RHOB</name>
<evidence type="ECO:0000313" key="2">
    <source>
        <dbReference type="EMBL" id="KNG92865.1"/>
    </source>
</evidence>
<comment type="caution">
    <text evidence="2">The sequence shown here is derived from an EMBL/GenBank/DDBJ whole genome shotgun (WGS) entry which is preliminary data.</text>
</comment>
<dbReference type="AlphaFoldDB" id="A0A0L1JM81"/>
<keyword evidence="1" id="KW-0732">Signal</keyword>
<evidence type="ECO:0000256" key="1">
    <source>
        <dbReference type="SAM" id="SignalP"/>
    </source>
</evidence>
<feature type="signal peptide" evidence="1">
    <location>
        <begin position="1"/>
        <end position="20"/>
    </location>
</feature>
<organism evidence="2 3">
    <name type="scientific">Pseudaestuariivita atlantica</name>
    <dbReference type="NCBI Taxonomy" id="1317121"/>
    <lineage>
        <taxon>Bacteria</taxon>
        <taxon>Pseudomonadati</taxon>
        <taxon>Pseudomonadota</taxon>
        <taxon>Alphaproteobacteria</taxon>
        <taxon>Rhodobacterales</taxon>
        <taxon>Paracoccaceae</taxon>
        <taxon>Pseudaestuariivita</taxon>
    </lineage>
</organism>
<dbReference type="Proteomes" id="UP000036938">
    <property type="component" value="Unassembled WGS sequence"/>
</dbReference>
<protein>
    <submittedName>
        <fullName evidence="2">Uncharacterized protein</fullName>
    </submittedName>
</protein>
<evidence type="ECO:0000313" key="3">
    <source>
        <dbReference type="Proteomes" id="UP000036938"/>
    </source>
</evidence>
<reference evidence="2 3" key="1">
    <citation type="journal article" date="2015" name="Int. J. Syst. Evol. Microbiol.">
        <title>Aestuariivita atlantica sp. nov., isolated from deep sea sediment of the Atlantic Ocean.</title>
        <authorList>
            <person name="Li G."/>
            <person name="Lai Q."/>
            <person name="Du Y."/>
            <person name="Liu X."/>
            <person name="Sun F."/>
            <person name="Shao Z."/>
        </authorList>
    </citation>
    <scope>NUCLEOTIDE SEQUENCE [LARGE SCALE GENOMIC DNA]</scope>
    <source>
        <strain evidence="2 3">22II-S11-z3</strain>
    </source>
</reference>